<sequence length="85" mass="9383">MAVSSDKLVGSGLLLVSVTIFVYYTLWVIVLPFVDTSHPVQDFFLPRKYAIAIPTVLVILLVTLVATFIGLTLMKSARKQKLKSS</sequence>
<feature type="transmembrane region" description="Helical" evidence="7">
    <location>
        <begin position="49"/>
        <end position="74"/>
    </location>
</feature>
<dbReference type="GO" id="GO:0006506">
    <property type="term" value="P:GPI anchor biosynthetic process"/>
    <property type="evidence" value="ECO:0007669"/>
    <property type="project" value="TreeGrafter"/>
</dbReference>
<dbReference type="STRING" id="2880.D8LM32"/>
<evidence type="ECO:0000256" key="7">
    <source>
        <dbReference type="RuleBase" id="RU365084"/>
    </source>
</evidence>
<dbReference type="EMBL" id="FN649742">
    <property type="protein sequence ID" value="CBN77246.1"/>
    <property type="molecule type" value="Genomic_DNA"/>
</dbReference>
<evidence type="ECO:0000313" key="8">
    <source>
        <dbReference type="EMBL" id="CBN77246.1"/>
    </source>
</evidence>
<dbReference type="Proteomes" id="UP000002630">
    <property type="component" value="Linkage Group LG17"/>
</dbReference>
<dbReference type="EMBL" id="FN648575">
    <property type="protein sequence ID" value="CBN77246.1"/>
    <property type="molecule type" value="Genomic_DNA"/>
</dbReference>
<comment type="function">
    <text evidence="7">Regulatory subunit of the dolichol-phosphate mannose (DPM) synthase complex; essential for the ER localization.</text>
</comment>
<name>D8LM32_ECTSI</name>
<dbReference type="GO" id="GO:0005789">
    <property type="term" value="C:endoplasmic reticulum membrane"/>
    <property type="evidence" value="ECO:0007669"/>
    <property type="project" value="UniProtKB-SubCell"/>
</dbReference>
<evidence type="ECO:0000256" key="6">
    <source>
        <dbReference type="ARBA" id="ARBA00023136"/>
    </source>
</evidence>
<dbReference type="PANTHER" id="PTHR15039">
    <property type="entry name" value="DOLICHOL PHOSPHATE-MANNOSE BIOSYNTHESIS REGULATORY PROTEIN"/>
    <property type="match status" value="1"/>
</dbReference>
<comment type="subcellular location">
    <subcellularLocation>
        <location evidence="1 7">Endoplasmic reticulum membrane</location>
        <topology evidence="1 7">Multi-pass membrane protein</topology>
    </subcellularLocation>
</comment>
<keyword evidence="5 7" id="KW-1133">Transmembrane helix</keyword>
<organism evidence="8 9">
    <name type="scientific">Ectocarpus siliculosus</name>
    <name type="common">Brown alga</name>
    <name type="synonym">Conferva siliculosa</name>
    <dbReference type="NCBI Taxonomy" id="2880"/>
    <lineage>
        <taxon>Eukaryota</taxon>
        <taxon>Sar</taxon>
        <taxon>Stramenopiles</taxon>
        <taxon>Ochrophyta</taxon>
        <taxon>PX clade</taxon>
        <taxon>Phaeophyceae</taxon>
        <taxon>Ectocarpales</taxon>
        <taxon>Ectocarpaceae</taxon>
        <taxon>Ectocarpus</taxon>
    </lineage>
</organism>
<keyword evidence="4 7" id="KW-0256">Endoplasmic reticulum</keyword>
<evidence type="ECO:0000256" key="1">
    <source>
        <dbReference type="ARBA" id="ARBA00004477"/>
    </source>
</evidence>
<comment type="similarity">
    <text evidence="2 7">Belongs to the DPM2 family.</text>
</comment>
<comment type="pathway">
    <text evidence="7">Protein modification; protein glycosylation.</text>
</comment>
<evidence type="ECO:0000256" key="2">
    <source>
        <dbReference type="ARBA" id="ARBA00005478"/>
    </source>
</evidence>
<keyword evidence="3 7" id="KW-0812">Transmembrane</keyword>
<dbReference type="OMA" id="YTLWIIV"/>
<evidence type="ECO:0000256" key="3">
    <source>
        <dbReference type="ARBA" id="ARBA00022692"/>
    </source>
</evidence>
<dbReference type="AlphaFoldDB" id="D8LM32"/>
<dbReference type="GO" id="GO:0030234">
    <property type="term" value="F:enzyme regulator activity"/>
    <property type="evidence" value="ECO:0007669"/>
    <property type="project" value="UniProtKB-UniRule"/>
</dbReference>
<evidence type="ECO:0000256" key="5">
    <source>
        <dbReference type="ARBA" id="ARBA00022989"/>
    </source>
</evidence>
<evidence type="ECO:0000313" key="9">
    <source>
        <dbReference type="Proteomes" id="UP000002630"/>
    </source>
</evidence>
<gene>
    <name evidence="8" type="ORF">Esi_0038_0156</name>
</gene>
<proteinExistence type="inferred from homology"/>
<evidence type="ECO:0000256" key="4">
    <source>
        <dbReference type="ARBA" id="ARBA00022824"/>
    </source>
</evidence>
<dbReference type="Pfam" id="PF07297">
    <property type="entry name" value="DPM2"/>
    <property type="match status" value="1"/>
</dbReference>
<keyword evidence="9" id="KW-1185">Reference proteome</keyword>
<dbReference type="OrthoDB" id="311279at2759"/>
<dbReference type="InterPro" id="IPR009914">
    <property type="entry name" value="DPM2"/>
</dbReference>
<dbReference type="GO" id="GO:0180047">
    <property type="term" value="P:dolichol phosphate mannose biosynthetic process"/>
    <property type="evidence" value="ECO:0007669"/>
    <property type="project" value="InterPro"/>
</dbReference>
<reference evidence="8 9" key="1">
    <citation type="journal article" date="2010" name="Nature">
        <title>The Ectocarpus genome and the independent evolution of multicellularity in brown algae.</title>
        <authorList>
            <person name="Cock J.M."/>
            <person name="Sterck L."/>
            <person name="Rouze P."/>
            <person name="Scornet D."/>
            <person name="Allen A.E."/>
            <person name="Amoutzias G."/>
            <person name="Anthouard V."/>
            <person name="Artiguenave F."/>
            <person name="Aury J.M."/>
            <person name="Badger J.H."/>
            <person name="Beszteri B."/>
            <person name="Billiau K."/>
            <person name="Bonnet E."/>
            <person name="Bothwell J.H."/>
            <person name="Bowler C."/>
            <person name="Boyen C."/>
            <person name="Brownlee C."/>
            <person name="Carrano C.J."/>
            <person name="Charrier B."/>
            <person name="Cho G.Y."/>
            <person name="Coelho S.M."/>
            <person name="Collen J."/>
            <person name="Corre E."/>
            <person name="Da Silva C."/>
            <person name="Delage L."/>
            <person name="Delaroque N."/>
            <person name="Dittami S.M."/>
            <person name="Doulbeau S."/>
            <person name="Elias M."/>
            <person name="Farnham G."/>
            <person name="Gachon C.M."/>
            <person name="Gschloessl B."/>
            <person name="Heesch S."/>
            <person name="Jabbari K."/>
            <person name="Jubin C."/>
            <person name="Kawai H."/>
            <person name="Kimura K."/>
            <person name="Kloareg B."/>
            <person name="Kupper F.C."/>
            <person name="Lang D."/>
            <person name="Le Bail A."/>
            <person name="Leblanc C."/>
            <person name="Lerouge P."/>
            <person name="Lohr M."/>
            <person name="Lopez P.J."/>
            <person name="Martens C."/>
            <person name="Maumus F."/>
            <person name="Michel G."/>
            <person name="Miranda-Saavedra D."/>
            <person name="Morales J."/>
            <person name="Moreau H."/>
            <person name="Motomura T."/>
            <person name="Nagasato C."/>
            <person name="Napoli C.A."/>
            <person name="Nelson D.R."/>
            <person name="Nyvall-Collen P."/>
            <person name="Peters A.F."/>
            <person name="Pommier C."/>
            <person name="Potin P."/>
            <person name="Poulain J."/>
            <person name="Quesneville H."/>
            <person name="Read B."/>
            <person name="Rensing S.A."/>
            <person name="Ritter A."/>
            <person name="Rousvoal S."/>
            <person name="Samanta M."/>
            <person name="Samson G."/>
            <person name="Schroeder D.C."/>
            <person name="Segurens B."/>
            <person name="Strittmatter M."/>
            <person name="Tonon T."/>
            <person name="Tregear J.W."/>
            <person name="Valentin K."/>
            <person name="von Dassow P."/>
            <person name="Yamagishi T."/>
            <person name="Van de Peer Y."/>
            <person name="Wincker P."/>
        </authorList>
    </citation>
    <scope>NUCLEOTIDE SEQUENCE [LARGE SCALE GENOMIC DNA]</scope>
    <source>
        <strain evidence="9">Ec32 / CCAP1310/4</strain>
    </source>
</reference>
<comment type="subunit">
    <text evidence="7">Component of the dolichol-phosphate mannose (DPM) synthase complex.</text>
</comment>
<keyword evidence="6 7" id="KW-0472">Membrane</keyword>
<dbReference type="InParanoid" id="D8LM32"/>
<protein>
    <recommendedName>
        <fullName evidence="7">Dolichol phosphate-mannose biosynthesis regulatory protein</fullName>
    </recommendedName>
</protein>
<feature type="transmembrane region" description="Helical" evidence="7">
    <location>
        <begin position="12"/>
        <end position="34"/>
    </location>
</feature>
<accession>D8LM32</accession>
<dbReference type="eggNOG" id="KOG3488">
    <property type="taxonomic scope" value="Eukaryota"/>
</dbReference>
<dbReference type="UniPathway" id="UPA00378"/>
<dbReference type="GO" id="GO:0033185">
    <property type="term" value="C:dolichol-phosphate-mannose synthase complex"/>
    <property type="evidence" value="ECO:0007669"/>
    <property type="project" value="TreeGrafter"/>
</dbReference>
<dbReference type="PANTHER" id="PTHR15039:SF11">
    <property type="entry name" value="DOLICHOL PHOSPHATE-MANNOSE BIOSYNTHESIS REGULATORY PROTEIN"/>
    <property type="match status" value="1"/>
</dbReference>